<dbReference type="EMBL" id="CP006879">
    <property type="protein sequence ID" value="AJD43921.1"/>
    <property type="molecule type" value="Genomic_DNA"/>
</dbReference>
<gene>
    <name evidence="1" type="ORF">RGR602_PB00390</name>
</gene>
<dbReference type="Proteomes" id="UP000031368">
    <property type="component" value="Plasmid pRgalR602b"/>
</dbReference>
<geneLocation type="plasmid" evidence="1 2">
    <name>pRgalR602b</name>
</geneLocation>
<dbReference type="InterPro" id="IPR045390">
    <property type="entry name" value="ABC-3C_MC3"/>
</dbReference>
<protein>
    <submittedName>
        <fullName evidence="1">Uncharacterized protein</fullName>
    </submittedName>
</protein>
<accession>A0A0B4X9Y1</accession>
<name>A0A0B4X9Y1_9HYPH</name>
<evidence type="ECO:0000313" key="1">
    <source>
        <dbReference type="EMBL" id="AJD43921.1"/>
    </source>
</evidence>
<dbReference type="AlphaFoldDB" id="A0A0B4X9Y1"/>
<dbReference type="HOGENOM" id="CLU_136770_0_0_5"/>
<proteinExistence type="predicted"/>
<keyword evidence="1" id="KW-0614">Plasmid</keyword>
<dbReference type="RefSeq" id="WP_052451709.1">
    <property type="nucleotide sequence ID" value="NZ_CP006879.1"/>
</dbReference>
<sequence length="162" mass="18186">MTTTPLSTVALVQNPALGAMLLWRFGKSYQQERLVEAAQLHSFFVVLPLLYHAPTLDRIRSTYESSGLSQFTKKLGEERELLIAVQERALKMRELTLSSVGAAISSGLMNLSYDTGRLRSNEARPPKPPERLKYHVAGADKLGRWFGRLSLDQAFALLWVEP</sequence>
<keyword evidence="2" id="KW-1185">Reference proteome</keyword>
<dbReference type="Pfam" id="PF20131">
    <property type="entry name" value="MC3"/>
    <property type="match status" value="1"/>
</dbReference>
<dbReference type="KEGG" id="rga:RGR602_PB00390"/>
<organism evidence="1 2">
    <name type="scientific">Rhizobium gallicum bv. gallicum R602sp</name>
    <dbReference type="NCBI Taxonomy" id="1041138"/>
    <lineage>
        <taxon>Bacteria</taxon>
        <taxon>Pseudomonadati</taxon>
        <taxon>Pseudomonadota</taxon>
        <taxon>Alphaproteobacteria</taxon>
        <taxon>Hyphomicrobiales</taxon>
        <taxon>Rhizobiaceae</taxon>
        <taxon>Rhizobium/Agrobacterium group</taxon>
        <taxon>Rhizobium</taxon>
    </lineage>
</organism>
<reference evidence="1 2" key="1">
    <citation type="submission" date="2013-11" db="EMBL/GenBank/DDBJ databases">
        <title>Complete genome sequence of Rhizobium gallicum bv. gallicum R602.</title>
        <authorList>
            <person name="Bustos P."/>
            <person name="Santamaria R.I."/>
            <person name="Lozano L."/>
            <person name="Acosta J.L."/>
            <person name="Ormeno-Orrillo E."/>
            <person name="Rogel M.A."/>
            <person name="Romero D."/>
            <person name="Cevallos M.A."/>
            <person name="Martinez-Romero E."/>
            <person name="Gonzalez V."/>
        </authorList>
    </citation>
    <scope>NUCLEOTIDE SEQUENCE [LARGE SCALE GENOMIC DNA]</scope>
    <source>
        <strain evidence="1 2">R602</strain>
        <plasmid evidence="1 2">pRgalR602b</plasmid>
    </source>
</reference>
<evidence type="ECO:0000313" key="2">
    <source>
        <dbReference type="Proteomes" id="UP000031368"/>
    </source>
</evidence>